<comment type="caution">
    <text evidence="7">The sequence shown here is derived from an EMBL/GenBank/DDBJ whole genome shotgun (WGS) entry which is preliminary data.</text>
</comment>
<evidence type="ECO:0000256" key="6">
    <source>
        <dbReference type="SAM" id="SignalP"/>
    </source>
</evidence>
<dbReference type="GO" id="GO:0005975">
    <property type="term" value="P:carbohydrate metabolic process"/>
    <property type="evidence" value="ECO:0007669"/>
    <property type="project" value="InterPro"/>
</dbReference>
<proteinExistence type="inferred from homology"/>
<comment type="similarity">
    <text evidence="1 5">Belongs to the glycosyl hydrolase 43 family.</text>
</comment>
<keyword evidence="4 5" id="KW-0326">Glycosidase</keyword>
<protein>
    <submittedName>
        <fullName evidence="7">Uncharacterized protein</fullName>
    </submittedName>
</protein>
<dbReference type="SUPFAM" id="SSF75005">
    <property type="entry name" value="Arabinanase/levansucrase/invertase"/>
    <property type="match status" value="1"/>
</dbReference>
<evidence type="ECO:0000313" key="7">
    <source>
        <dbReference type="EMBL" id="KAK2604613.1"/>
    </source>
</evidence>
<dbReference type="InterPro" id="IPR006710">
    <property type="entry name" value="Glyco_hydro_43"/>
</dbReference>
<evidence type="ECO:0000256" key="2">
    <source>
        <dbReference type="ARBA" id="ARBA00022729"/>
    </source>
</evidence>
<dbReference type="PANTHER" id="PTHR43817">
    <property type="entry name" value="GLYCOSYL HYDROLASE"/>
    <property type="match status" value="1"/>
</dbReference>
<feature type="signal peptide" evidence="6">
    <location>
        <begin position="1"/>
        <end position="20"/>
    </location>
</feature>
<name>A0AAD9W1G4_PHOAM</name>
<accession>A0AAD9W1G4</accession>
<keyword evidence="8" id="KW-1185">Reference proteome</keyword>
<evidence type="ECO:0000256" key="4">
    <source>
        <dbReference type="ARBA" id="ARBA00023295"/>
    </source>
</evidence>
<dbReference type="EMBL" id="JAUJFL010000004">
    <property type="protein sequence ID" value="KAK2604613.1"/>
    <property type="molecule type" value="Genomic_DNA"/>
</dbReference>
<sequence length="302" mass="33611">MPPFSLQLLCAALAVALSAAYHNPIRYPGPDPSMVYVDGSYFMTHTSDTHIEMSKANTLDALVFGETKTIWEDTNVTRSAHMWAPEIHHIDDTWYMLYSSCHANQTCCDTCMTRILRGCDGSNPFDCDYEFLADLVPPPGRRGGPEKNLTFSIDGTYLEVPNYGRYHVVSAMDENNNQSIQITKLDTDAWTVEGWNIISQPDRPPLYYQDNIWLTYSGSFCGTPNYALGLLHYLGGDPLDKSSWHKTGPVLTQANGNFGTGHNCIFLSPDGTEIWVSQSRAGTNVWHSLLKSSLSHPGFNAP</sequence>
<evidence type="ECO:0000313" key="8">
    <source>
        <dbReference type="Proteomes" id="UP001265746"/>
    </source>
</evidence>
<dbReference type="AlphaFoldDB" id="A0AAD9W1G4"/>
<keyword evidence="3 5" id="KW-0378">Hydrolase</keyword>
<dbReference type="PANTHER" id="PTHR43817:SF1">
    <property type="entry name" value="HYDROLASE, FAMILY 43, PUTATIVE (AFU_ORTHOLOGUE AFUA_3G01660)-RELATED"/>
    <property type="match status" value="1"/>
</dbReference>
<keyword evidence="2 6" id="KW-0732">Signal</keyword>
<dbReference type="InterPro" id="IPR023296">
    <property type="entry name" value="Glyco_hydro_beta-prop_sf"/>
</dbReference>
<organism evidence="7 8">
    <name type="scientific">Phomopsis amygdali</name>
    <name type="common">Fusicoccum amygdali</name>
    <dbReference type="NCBI Taxonomy" id="1214568"/>
    <lineage>
        <taxon>Eukaryota</taxon>
        <taxon>Fungi</taxon>
        <taxon>Dikarya</taxon>
        <taxon>Ascomycota</taxon>
        <taxon>Pezizomycotina</taxon>
        <taxon>Sordariomycetes</taxon>
        <taxon>Sordariomycetidae</taxon>
        <taxon>Diaporthales</taxon>
        <taxon>Diaporthaceae</taxon>
        <taxon>Diaporthe</taxon>
    </lineage>
</organism>
<dbReference type="Proteomes" id="UP001265746">
    <property type="component" value="Unassembled WGS sequence"/>
</dbReference>
<dbReference type="Gene3D" id="2.115.10.20">
    <property type="entry name" value="Glycosyl hydrolase domain, family 43"/>
    <property type="match status" value="1"/>
</dbReference>
<reference evidence="7" key="1">
    <citation type="submission" date="2023-06" db="EMBL/GenBank/DDBJ databases">
        <authorList>
            <person name="Noh H."/>
        </authorList>
    </citation>
    <scope>NUCLEOTIDE SEQUENCE</scope>
    <source>
        <strain evidence="7">DUCC20226</strain>
    </source>
</reference>
<evidence type="ECO:0000256" key="5">
    <source>
        <dbReference type="RuleBase" id="RU361187"/>
    </source>
</evidence>
<feature type="chain" id="PRO_5042231258" evidence="6">
    <location>
        <begin position="21"/>
        <end position="302"/>
    </location>
</feature>
<dbReference type="Pfam" id="PF04616">
    <property type="entry name" value="Glyco_hydro_43"/>
    <property type="match status" value="1"/>
</dbReference>
<dbReference type="GO" id="GO:0004553">
    <property type="term" value="F:hydrolase activity, hydrolyzing O-glycosyl compounds"/>
    <property type="evidence" value="ECO:0007669"/>
    <property type="project" value="InterPro"/>
</dbReference>
<gene>
    <name evidence="7" type="ORF">N8I77_007526</name>
</gene>
<evidence type="ECO:0000256" key="3">
    <source>
        <dbReference type="ARBA" id="ARBA00022801"/>
    </source>
</evidence>
<evidence type="ECO:0000256" key="1">
    <source>
        <dbReference type="ARBA" id="ARBA00009865"/>
    </source>
</evidence>